<dbReference type="Pfam" id="PF13174">
    <property type="entry name" value="TPR_6"/>
    <property type="match status" value="1"/>
</dbReference>
<protein>
    <recommendedName>
        <fullName evidence="4">Tetratricopeptide repeat protein</fullName>
    </recommendedName>
</protein>
<dbReference type="SUPFAM" id="SSF48452">
    <property type="entry name" value="TPR-like"/>
    <property type="match status" value="2"/>
</dbReference>
<feature type="repeat" description="TPR" evidence="1">
    <location>
        <begin position="303"/>
        <end position="336"/>
    </location>
</feature>
<proteinExistence type="predicted"/>
<dbReference type="PANTHER" id="PTHR12558:SF13">
    <property type="entry name" value="CELL DIVISION CYCLE PROTEIN 27 HOMOLOG"/>
    <property type="match status" value="1"/>
</dbReference>
<dbReference type="Pfam" id="PF14559">
    <property type="entry name" value="TPR_19"/>
    <property type="match status" value="1"/>
</dbReference>
<dbReference type="SMART" id="SM00028">
    <property type="entry name" value="TPR"/>
    <property type="match status" value="10"/>
</dbReference>
<feature type="repeat" description="TPR" evidence="1">
    <location>
        <begin position="133"/>
        <end position="166"/>
    </location>
</feature>
<dbReference type="InterPro" id="IPR011990">
    <property type="entry name" value="TPR-like_helical_dom_sf"/>
</dbReference>
<evidence type="ECO:0000313" key="2">
    <source>
        <dbReference type="EMBL" id="GGX09599.1"/>
    </source>
</evidence>
<evidence type="ECO:0008006" key="4">
    <source>
        <dbReference type="Google" id="ProtNLM"/>
    </source>
</evidence>
<keyword evidence="1" id="KW-0802">TPR repeat</keyword>
<dbReference type="Proteomes" id="UP000601108">
    <property type="component" value="Unassembled WGS sequence"/>
</dbReference>
<reference evidence="2 3" key="1">
    <citation type="journal article" date="2014" name="Int. J. Syst. Evol. Microbiol.">
        <title>Complete genome sequence of Corynebacterium casei LMG S-19264T (=DSM 44701T), isolated from a smear-ripened cheese.</title>
        <authorList>
            <consortium name="US DOE Joint Genome Institute (JGI-PGF)"/>
            <person name="Walter F."/>
            <person name="Albersmeier A."/>
            <person name="Kalinowski J."/>
            <person name="Ruckert C."/>
        </authorList>
    </citation>
    <scope>NUCLEOTIDE SEQUENCE [LARGE SCALE GENOMIC DNA]</scope>
    <source>
        <strain evidence="2 3">KCTC 12285</strain>
    </source>
</reference>
<comment type="caution">
    <text evidence="2">The sequence shown here is derived from an EMBL/GenBank/DDBJ whole genome shotgun (WGS) entry which is preliminary data.</text>
</comment>
<organism evidence="2 3">
    <name type="scientific">Aquimarina muelleri</name>
    <dbReference type="NCBI Taxonomy" id="279356"/>
    <lineage>
        <taxon>Bacteria</taxon>
        <taxon>Pseudomonadati</taxon>
        <taxon>Bacteroidota</taxon>
        <taxon>Flavobacteriia</taxon>
        <taxon>Flavobacteriales</taxon>
        <taxon>Flavobacteriaceae</taxon>
        <taxon>Aquimarina</taxon>
    </lineage>
</organism>
<feature type="repeat" description="TPR" evidence="1">
    <location>
        <begin position="371"/>
        <end position="404"/>
    </location>
</feature>
<dbReference type="RefSeq" id="WP_027411249.1">
    <property type="nucleotide sequence ID" value="NZ_BMWS01000004.1"/>
</dbReference>
<feature type="repeat" description="TPR" evidence="1">
    <location>
        <begin position="405"/>
        <end position="438"/>
    </location>
</feature>
<gene>
    <name evidence="2" type="ORF">GCM10007384_09320</name>
</gene>
<feature type="repeat" description="TPR" evidence="1">
    <location>
        <begin position="269"/>
        <end position="302"/>
    </location>
</feature>
<feature type="repeat" description="TPR" evidence="1">
    <location>
        <begin position="201"/>
        <end position="234"/>
    </location>
</feature>
<dbReference type="Gene3D" id="1.25.40.10">
    <property type="entry name" value="Tetratricopeptide repeat domain"/>
    <property type="match status" value="3"/>
</dbReference>
<evidence type="ECO:0000313" key="3">
    <source>
        <dbReference type="Proteomes" id="UP000601108"/>
    </source>
</evidence>
<dbReference type="Pfam" id="PF13432">
    <property type="entry name" value="TPR_16"/>
    <property type="match status" value="2"/>
</dbReference>
<dbReference type="InterPro" id="IPR019734">
    <property type="entry name" value="TPR_rpt"/>
</dbReference>
<evidence type="ECO:0000256" key="1">
    <source>
        <dbReference type="PROSITE-ProRule" id="PRU00339"/>
    </source>
</evidence>
<keyword evidence="3" id="KW-1185">Reference proteome</keyword>
<dbReference type="EMBL" id="BMWS01000004">
    <property type="protein sequence ID" value="GGX09599.1"/>
    <property type="molecule type" value="Genomic_DNA"/>
</dbReference>
<dbReference type="PANTHER" id="PTHR12558">
    <property type="entry name" value="CELL DIVISION CYCLE 16,23,27"/>
    <property type="match status" value="1"/>
</dbReference>
<feature type="repeat" description="TPR" evidence="1">
    <location>
        <begin position="235"/>
        <end position="268"/>
    </location>
</feature>
<sequence length="463" mass="54738">MKFNHEEEDNNISITRYESMLRSNDLKFFDSDEFESIIHHYLENGKIAKAKKAISLGLSQHPSSVNLKLLQVEVLVFENRLEKANNLLSQLYALEPENEEIYIQKANILSKQNNHIKAIELLNMALGYTDDSADVYSLIGMEYLFMDDFENAKTNFMKCLEADDQDYSALYNIIYCFDFLEQHEEAIEYLNMFLNKNPYCEVAWHQVGKQYFDLKEYEKALAAFDFAIISDDYFIGAYLEKGKVLEKLKKYNEAIENYRITLELDDPTSFALLRIGKCHEKLGNDELAIQHFSKTVHEDPLLDKGWIAITDFYLRKRDYQKALYYTNKAINIDSENVLYWKRYAKINNHLSFFEEAERGYRKALELGNYEIETWLNRSDTLRHLGESDTSIQNLHQAVEFYPDNAEVHFRLAGLYYEIQDYEKGEYHIRKALDLDYEYHIILEELFDKIFNLTLVKNIISEYK</sequence>
<dbReference type="PROSITE" id="PS50005">
    <property type="entry name" value="TPR"/>
    <property type="match status" value="7"/>
</dbReference>
<accession>A0A918JSY4</accession>
<name>A0A918JSY4_9FLAO</name>
<dbReference type="AlphaFoldDB" id="A0A918JSY4"/>